<protein>
    <submittedName>
        <fullName evidence="1">Uncharacterized protein</fullName>
    </submittedName>
</protein>
<proteinExistence type="predicted"/>
<evidence type="ECO:0000313" key="2">
    <source>
        <dbReference type="Proteomes" id="UP000182517"/>
    </source>
</evidence>
<gene>
    <name evidence="1" type="ORF">A7E78_00465</name>
</gene>
<sequence>MAPFFQASRVGAGIEATVELLIARASEVGIADVVDGGTSLTHLSGGGGARIDVQVGSGVGEKERVADSAPFAAADSPEETLQRYLQVLQGHIKDPDLGLYTPQTREFFRNWLVTDAQQDNELRELQRVIEQGRVVVAGELAVVRFPIGQRRNSPYLLRRGEGGWMLDFSAMSRLLGFNHRNQWFFRSTEHEFMFAFNDLRFDRNGFPHEDP</sequence>
<dbReference type="KEGG" id="pef:A7E78_00465"/>
<dbReference type="OrthoDB" id="5405492at2"/>
<dbReference type="STRING" id="1842532.A7E78_00465"/>
<dbReference type="Proteomes" id="UP000182517">
    <property type="component" value="Chromosome"/>
</dbReference>
<accession>A0A1L3GKM0</accession>
<reference evidence="1 2" key="1">
    <citation type="journal article" date="2017" name="Genome Announc.">
        <title>Complete Genome Sequences of Two Acetylene-Fermenting Pelobacter acetylenicus Strains.</title>
        <authorList>
            <person name="Sutton J.M."/>
            <person name="Baesman S.M."/>
            <person name="Fierst J.L."/>
            <person name="Poret-Peterson A.T."/>
            <person name="Oremland R.S."/>
            <person name="Dunlap D.S."/>
            <person name="Akob D.M."/>
        </authorList>
    </citation>
    <scope>NUCLEOTIDE SEQUENCE [LARGE SCALE GENOMIC DNA]</scope>
    <source>
        <strain evidence="1 2">SFB93</strain>
    </source>
</reference>
<evidence type="ECO:0000313" key="1">
    <source>
        <dbReference type="EMBL" id="APG26472.1"/>
    </source>
</evidence>
<dbReference type="EMBL" id="CP015519">
    <property type="protein sequence ID" value="APG26472.1"/>
    <property type="molecule type" value="Genomic_DNA"/>
</dbReference>
<name>A0A1L3GKM0_9BACT</name>
<keyword evidence="2" id="KW-1185">Reference proteome</keyword>
<organism evidence="1 2">
    <name type="scientific">Syntrophotalea acetylenivorans</name>
    <dbReference type="NCBI Taxonomy" id="1842532"/>
    <lineage>
        <taxon>Bacteria</taxon>
        <taxon>Pseudomonadati</taxon>
        <taxon>Thermodesulfobacteriota</taxon>
        <taxon>Desulfuromonadia</taxon>
        <taxon>Desulfuromonadales</taxon>
        <taxon>Syntrophotaleaceae</taxon>
        <taxon>Syntrophotalea</taxon>
    </lineage>
</organism>
<dbReference type="AlphaFoldDB" id="A0A1L3GKM0"/>